<protein>
    <submittedName>
        <fullName evidence="1">11234_t:CDS:1</fullName>
    </submittedName>
</protein>
<feature type="non-terminal residue" evidence="1">
    <location>
        <position position="45"/>
    </location>
</feature>
<evidence type="ECO:0000313" key="2">
    <source>
        <dbReference type="Proteomes" id="UP000789375"/>
    </source>
</evidence>
<reference evidence="1" key="1">
    <citation type="submission" date="2021-06" db="EMBL/GenBank/DDBJ databases">
        <authorList>
            <person name="Kallberg Y."/>
            <person name="Tangrot J."/>
            <person name="Rosling A."/>
        </authorList>
    </citation>
    <scope>NUCLEOTIDE SEQUENCE</scope>
    <source>
        <strain evidence="1">87-6 pot B 2015</strain>
    </source>
</reference>
<organism evidence="1 2">
    <name type="scientific">Funneliformis mosseae</name>
    <name type="common">Endomycorrhizal fungus</name>
    <name type="synonym">Glomus mosseae</name>
    <dbReference type="NCBI Taxonomy" id="27381"/>
    <lineage>
        <taxon>Eukaryota</taxon>
        <taxon>Fungi</taxon>
        <taxon>Fungi incertae sedis</taxon>
        <taxon>Mucoromycota</taxon>
        <taxon>Glomeromycotina</taxon>
        <taxon>Glomeromycetes</taxon>
        <taxon>Glomerales</taxon>
        <taxon>Glomeraceae</taxon>
        <taxon>Funneliformis</taxon>
    </lineage>
</organism>
<proteinExistence type="predicted"/>
<gene>
    <name evidence="1" type="ORF">FMOSSE_LOCUS8643</name>
</gene>
<sequence length="45" mass="5154">MGKGFAPQSYPLSVTYYPKCKNQRVLTTRANGDPLSRVYLWVFLS</sequence>
<dbReference type="AlphaFoldDB" id="A0A9N9CAM5"/>
<keyword evidence="2" id="KW-1185">Reference proteome</keyword>
<name>A0A9N9CAM5_FUNMO</name>
<comment type="caution">
    <text evidence="1">The sequence shown here is derived from an EMBL/GenBank/DDBJ whole genome shotgun (WGS) entry which is preliminary data.</text>
</comment>
<accession>A0A9N9CAM5</accession>
<dbReference type="Proteomes" id="UP000789375">
    <property type="component" value="Unassembled WGS sequence"/>
</dbReference>
<dbReference type="EMBL" id="CAJVPP010002290">
    <property type="protein sequence ID" value="CAG8595014.1"/>
    <property type="molecule type" value="Genomic_DNA"/>
</dbReference>
<evidence type="ECO:0000313" key="1">
    <source>
        <dbReference type="EMBL" id="CAG8595014.1"/>
    </source>
</evidence>